<dbReference type="AlphaFoldDB" id="A0A6N9TCP9"/>
<gene>
    <name evidence="4" type="primary">xdhC</name>
    <name evidence="4" type="ORF">GTQ48_05320</name>
</gene>
<feature type="domain" description="XdhC- CoxI" evidence="2">
    <location>
        <begin position="19"/>
        <end position="82"/>
    </location>
</feature>
<evidence type="ECO:0000313" key="4">
    <source>
        <dbReference type="EMBL" id="NDW14950.1"/>
    </source>
</evidence>
<keyword evidence="5" id="KW-1185">Reference proteome</keyword>
<dbReference type="InterPro" id="IPR052698">
    <property type="entry name" value="MoCofactor_Util/Proc"/>
</dbReference>
<dbReference type="Proteomes" id="UP000471381">
    <property type="component" value="Unassembled WGS sequence"/>
</dbReference>
<dbReference type="PANTHER" id="PTHR30388:SF6">
    <property type="entry name" value="XANTHINE DEHYDROGENASE SUBUNIT A-RELATED"/>
    <property type="match status" value="1"/>
</dbReference>
<evidence type="ECO:0000256" key="1">
    <source>
        <dbReference type="SAM" id="MobiDB-lite"/>
    </source>
</evidence>
<feature type="region of interest" description="Disordered" evidence="1">
    <location>
        <begin position="304"/>
        <end position="329"/>
    </location>
</feature>
<accession>A0A6N9TCP9</accession>
<evidence type="ECO:0000259" key="3">
    <source>
        <dbReference type="Pfam" id="PF13478"/>
    </source>
</evidence>
<feature type="domain" description="XdhC Rossmann" evidence="3">
    <location>
        <begin position="114"/>
        <end position="269"/>
    </location>
</feature>
<organism evidence="4 5">
    <name type="scientific">Alteromonas genovensis</name>
    <dbReference type="NCBI Taxonomy" id="471225"/>
    <lineage>
        <taxon>Bacteria</taxon>
        <taxon>Pseudomonadati</taxon>
        <taxon>Pseudomonadota</taxon>
        <taxon>Gammaproteobacteria</taxon>
        <taxon>Alteromonadales</taxon>
        <taxon>Alteromonadaceae</taxon>
        <taxon>Alteromonas/Salinimonas group</taxon>
        <taxon>Alteromonas</taxon>
    </lineage>
</organism>
<dbReference type="NCBIfam" id="TIGR02964">
    <property type="entry name" value="xanthine_xdhC"/>
    <property type="match status" value="1"/>
</dbReference>
<dbReference type="InterPro" id="IPR027051">
    <property type="entry name" value="XdhC_Rossmann_dom"/>
</dbReference>
<evidence type="ECO:0000313" key="5">
    <source>
        <dbReference type="Proteomes" id="UP000471381"/>
    </source>
</evidence>
<sequence>MQNLTWRAKTWHEGIAQCQQHNVSYVLVTVVSVAGSAPRETGSKMVVTASESIDTIGGGNLEHHAIATAREFLLSNQPLTELRSYPLSSKLGQCCGGAVKVLFDVCNSYQQHIAVFGAGHVAKALVPILSQLPVNITWIDSRESLFSNSGINNADTSALNYSGLPDNVNIVVEQEPETEVAQLAPGSWLVILTHDHQLDYRITEQALKYPSLPFVGLIGSQTKAKRFITKLSHRGFDDAALARLYTPIGNPSIPGKRPIEVAVSISAQLIALLHCQSDKDSTQTADSASTFTTIRAATNIRANTSADTRATATANAENTAGKKEKTNDI</sequence>
<dbReference type="Pfam" id="PF02625">
    <property type="entry name" value="XdhC_CoxI"/>
    <property type="match status" value="1"/>
</dbReference>
<feature type="compositionally biased region" description="Basic and acidic residues" evidence="1">
    <location>
        <begin position="320"/>
        <end position="329"/>
    </location>
</feature>
<feature type="compositionally biased region" description="Low complexity" evidence="1">
    <location>
        <begin position="304"/>
        <end position="319"/>
    </location>
</feature>
<dbReference type="Pfam" id="PF13478">
    <property type="entry name" value="XdhC_C"/>
    <property type="match status" value="1"/>
</dbReference>
<dbReference type="InterPro" id="IPR014308">
    <property type="entry name" value="Xanthine_DH_XdhC"/>
</dbReference>
<dbReference type="RefSeq" id="WP_163105510.1">
    <property type="nucleotide sequence ID" value="NZ_JAAAWO010000003.1"/>
</dbReference>
<reference evidence="4 5" key="1">
    <citation type="submission" date="2020-01" db="EMBL/GenBank/DDBJ databases">
        <title>Genomes of bacteria type strains.</title>
        <authorList>
            <person name="Chen J."/>
            <person name="Zhu S."/>
            <person name="Yang J."/>
        </authorList>
    </citation>
    <scope>NUCLEOTIDE SEQUENCE [LARGE SCALE GENOMIC DNA]</scope>
    <source>
        <strain evidence="4 5">LMG 24078</strain>
    </source>
</reference>
<dbReference type="PANTHER" id="PTHR30388">
    <property type="entry name" value="ALDEHYDE OXIDOREDUCTASE MOLYBDENUM COFACTOR ASSEMBLY PROTEIN"/>
    <property type="match status" value="1"/>
</dbReference>
<dbReference type="Gene3D" id="3.40.50.720">
    <property type="entry name" value="NAD(P)-binding Rossmann-like Domain"/>
    <property type="match status" value="1"/>
</dbReference>
<proteinExistence type="predicted"/>
<comment type="caution">
    <text evidence="4">The sequence shown here is derived from an EMBL/GenBank/DDBJ whole genome shotgun (WGS) entry which is preliminary data.</text>
</comment>
<protein>
    <submittedName>
        <fullName evidence="4">Xanthine dehydrogenase accessory protein XdhC</fullName>
    </submittedName>
</protein>
<dbReference type="EMBL" id="JAAAWO010000003">
    <property type="protein sequence ID" value="NDW14950.1"/>
    <property type="molecule type" value="Genomic_DNA"/>
</dbReference>
<evidence type="ECO:0000259" key="2">
    <source>
        <dbReference type="Pfam" id="PF02625"/>
    </source>
</evidence>
<name>A0A6N9TCP9_9ALTE</name>
<dbReference type="InterPro" id="IPR003777">
    <property type="entry name" value="XdhC_CoxI"/>
</dbReference>